<dbReference type="CDD" id="cd00082">
    <property type="entry name" value="HisKA"/>
    <property type="match status" value="1"/>
</dbReference>
<dbReference type="InterPro" id="IPR050428">
    <property type="entry name" value="TCS_sensor_his_kinase"/>
</dbReference>
<organism evidence="14 15">
    <name type="scientific">Pseudomonas carnis</name>
    <dbReference type="NCBI Taxonomy" id="2487355"/>
    <lineage>
        <taxon>Bacteria</taxon>
        <taxon>Pseudomonadati</taxon>
        <taxon>Pseudomonadota</taxon>
        <taxon>Gammaproteobacteria</taxon>
        <taxon>Pseudomonadales</taxon>
        <taxon>Pseudomonadaceae</taxon>
        <taxon>Pseudomonas</taxon>
    </lineage>
</organism>
<evidence type="ECO:0000256" key="7">
    <source>
        <dbReference type="ARBA" id="ARBA00022777"/>
    </source>
</evidence>
<dbReference type="InterPro" id="IPR003594">
    <property type="entry name" value="HATPase_dom"/>
</dbReference>
<evidence type="ECO:0000313" key="14">
    <source>
        <dbReference type="EMBL" id="MDD1946639.1"/>
    </source>
</evidence>
<feature type="domain" description="Histidine kinase" evidence="12">
    <location>
        <begin position="180"/>
        <end position="394"/>
    </location>
</feature>
<dbReference type="SUPFAM" id="SSF47384">
    <property type="entry name" value="Homodimeric domain of signal transducing histidine kinase"/>
    <property type="match status" value="1"/>
</dbReference>
<evidence type="ECO:0000256" key="9">
    <source>
        <dbReference type="ARBA" id="ARBA00023012"/>
    </source>
</evidence>
<keyword evidence="14" id="KW-0067">ATP-binding</keyword>
<evidence type="ECO:0000256" key="2">
    <source>
        <dbReference type="ARBA" id="ARBA00004370"/>
    </source>
</evidence>
<dbReference type="CDD" id="cd06225">
    <property type="entry name" value="HAMP"/>
    <property type="match status" value="1"/>
</dbReference>
<comment type="catalytic activity">
    <reaction evidence="1">
        <text>ATP + protein L-histidine = ADP + protein N-phospho-L-histidine.</text>
        <dbReference type="EC" id="2.7.13.3"/>
    </reaction>
</comment>
<dbReference type="InterPro" id="IPR036097">
    <property type="entry name" value="HisK_dim/P_sf"/>
</dbReference>
<keyword evidence="9" id="KW-0902">Two-component regulatory system</keyword>
<keyword evidence="5" id="KW-0808">Transferase</keyword>
<dbReference type="Gene3D" id="6.10.340.10">
    <property type="match status" value="1"/>
</dbReference>
<keyword evidence="7" id="KW-0418">Kinase</keyword>
<evidence type="ECO:0000259" key="13">
    <source>
        <dbReference type="PROSITE" id="PS50885"/>
    </source>
</evidence>
<dbReference type="RefSeq" id="WP_102879490.1">
    <property type="nucleotide sequence ID" value="NZ_JADUCE010000005.1"/>
</dbReference>
<proteinExistence type="predicted"/>
<comment type="subcellular location">
    <subcellularLocation>
        <location evidence="2">Membrane</location>
    </subcellularLocation>
</comment>
<dbReference type="GO" id="GO:0005524">
    <property type="term" value="F:ATP binding"/>
    <property type="evidence" value="ECO:0007669"/>
    <property type="project" value="UniProtKB-KW"/>
</dbReference>
<keyword evidence="8 11" id="KW-1133">Transmembrane helix</keyword>
<feature type="domain" description="HAMP" evidence="13">
    <location>
        <begin position="118"/>
        <end position="172"/>
    </location>
</feature>
<dbReference type="SUPFAM" id="SSF158472">
    <property type="entry name" value="HAMP domain-like"/>
    <property type="match status" value="1"/>
</dbReference>
<keyword evidence="4" id="KW-0597">Phosphoprotein</keyword>
<dbReference type="SMART" id="SM00387">
    <property type="entry name" value="HATPase_c"/>
    <property type="match status" value="1"/>
</dbReference>
<evidence type="ECO:0000256" key="1">
    <source>
        <dbReference type="ARBA" id="ARBA00000085"/>
    </source>
</evidence>
<evidence type="ECO:0000256" key="5">
    <source>
        <dbReference type="ARBA" id="ARBA00022679"/>
    </source>
</evidence>
<dbReference type="SMART" id="SM00388">
    <property type="entry name" value="HisKA"/>
    <property type="match status" value="1"/>
</dbReference>
<dbReference type="PROSITE" id="PS50109">
    <property type="entry name" value="HIS_KIN"/>
    <property type="match status" value="1"/>
</dbReference>
<dbReference type="InterPro" id="IPR005467">
    <property type="entry name" value="His_kinase_dom"/>
</dbReference>
<evidence type="ECO:0000256" key="6">
    <source>
        <dbReference type="ARBA" id="ARBA00022692"/>
    </source>
</evidence>
<dbReference type="PANTHER" id="PTHR45436:SF5">
    <property type="entry name" value="SENSOR HISTIDINE KINASE TRCS"/>
    <property type="match status" value="1"/>
</dbReference>
<dbReference type="Gene3D" id="3.30.565.10">
    <property type="entry name" value="Histidine kinase-like ATPase, C-terminal domain"/>
    <property type="match status" value="1"/>
</dbReference>
<evidence type="ECO:0000256" key="11">
    <source>
        <dbReference type="SAM" id="Phobius"/>
    </source>
</evidence>
<protein>
    <recommendedName>
        <fullName evidence="3">histidine kinase</fullName>
        <ecNumber evidence="3">2.7.13.3</ecNumber>
    </recommendedName>
</protein>
<keyword evidence="10 11" id="KW-0472">Membrane</keyword>
<accession>A0ABT5RKX4</accession>
<dbReference type="Pfam" id="PF02518">
    <property type="entry name" value="HATPase_c"/>
    <property type="match status" value="1"/>
</dbReference>
<reference evidence="14" key="1">
    <citation type="submission" date="2022-07" db="EMBL/GenBank/DDBJ databases">
        <title>Draft genome of Pseudomonas carnis strain LP isolated from cheese.</title>
        <authorList>
            <person name="Wolfe B.E."/>
        </authorList>
    </citation>
    <scope>NUCLEOTIDE SEQUENCE</scope>
    <source>
        <strain evidence="14">LP</strain>
    </source>
</reference>
<keyword evidence="14" id="KW-0547">Nucleotide-binding</keyword>
<evidence type="ECO:0000313" key="15">
    <source>
        <dbReference type="Proteomes" id="UP001150614"/>
    </source>
</evidence>
<name>A0ABT5RKX4_9PSED</name>
<dbReference type="InterPro" id="IPR003661">
    <property type="entry name" value="HisK_dim/P_dom"/>
</dbReference>
<dbReference type="InterPro" id="IPR003660">
    <property type="entry name" value="HAMP_dom"/>
</dbReference>
<dbReference type="Gene3D" id="1.10.287.130">
    <property type="match status" value="1"/>
</dbReference>
<evidence type="ECO:0000256" key="10">
    <source>
        <dbReference type="ARBA" id="ARBA00023136"/>
    </source>
</evidence>
<dbReference type="InterPro" id="IPR036890">
    <property type="entry name" value="HATPase_C_sf"/>
</dbReference>
<dbReference type="Pfam" id="PF00512">
    <property type="entry name" value="HisKA"/>
    <property type="match status" value="1"/>
</dbReference>
<feature type="transmembrane region" description="Helical" evidence="11">
    <location>
        <begin position="95"/>
        <end position="116"/>
    </location>
</feature>
<comment type="caution">
    <text evidence="14">The sequence shown here is derived from an EMBL/GenBank/DDBJ whole genome shotgun (WGS) entry which is preliminary data.</text>
</comment>
<dbReference type="InterPro" id="IPR004358">
    <property type="entry name" value="Sig_transdc_His_kin-like_C"/>
</dbReference>
<sequence>MKLPFSRKTRSTLWYWVCLRMSLLALGVVFSITFGMWLRFAIWDYTTTQQIPASVRPELEELRADPNYNQARLWELFQRYYDVGDFLPGMANRDWWWLALFVMVSIPVVILGGLLASRPLSQQFSDVARAARKVAQGDFSVRAPSVPGAPAELRKLAKDFNRMTAKLEQYEREVRVSSAVLAHELRTPLNAAMGRVQGMLDEVFPSDPQQLMLVKGQLDQLNRLVGDLHLLSLARAGQLAMEKYQFSVNELISERLEWAAPQIVAAGVVVQVNAVREFTLMADRDRIGQALSILIDNLLRYAAQGRHCEVTASQFDGAFFLVVADRGPGVKEDQLSRMFDRFWRAESSRARPWGGTGLGLSIASAICEAHGGNISASNRDGGGLAIQISIPALN</sequence>
<dbReference type="SMART" id="SM00304">
    <property type="entry name" value="HAMP"/>
    <property type="match status" value="1"/>
</dbReference>
<evidence type="ECO:0000259" key="12">
    <source>
        <dbReference type="PROSITE" id="PS50109"/>
    </source>
</evidence>
<dbReference type="PRINTS" id="PR00344">
    <property type="entry name" value="BCTRLSENSOR"/>
</dbReference>
<dbReference type="SUPFAM" id="SSF55874">
    <property type="entry name" value="ATPase domain of HSP90 chaperone/DNA topoisomerase II/histidine kinase"/>
    <property type="match status" value="1"/>
</dbReference>
<dbReference type="Proteomes" id="UP001150614">
    <property type="component" value="Unassembled WGS sequence"/>
</dbReference>
<dbReference type="PANTHER" id="PTHR45436">
    <property type="entry name" value="SENSOR HISTIDINE KINASE YKOH"/>
    <property type="match status" value="1"/>
</dbReference>
<dbReference type="PROSITE" id="PS50885">
    <property type="entry name" value="HAMP"/>
    <property type="match status" value="1"/>
</dbReference>
<gene>
    <name evidence="14" type="ORF">NMG11_22705</name>
</gene>
<evidence type="ECO:0000256" key="8">
    <source>
        <dbReference type="ARBA" id="ARBA00022989"/>
    </source>
</evidence>
<feature type="transmembrane region" description="Helical" evidence="11">
    <location>
        <begin position="12"/>
        <end position="38"/>
    </location>
</feature>
<evidence type="ECO:0000256" key="4">
    <source>
        <dbReference type="ARBA" id="ARBA00022553"/>
    </source>
</evidence>
<dbReference type="EC" id="2.7.13.3" evidence="3"/>
<keyword evidence="6 11" id="KW-0812">Transmembrane</keyword>
<dbReference type="Pfam" id="PF00672">
    <property type="entry name" value="HAMP"/>
    <property type="match status" value="1"/>
</dbReference>
<keyword evidence="15" id="KW-1185">Reference proteome</keyword>
<dbReference type="EMBL" id="JANCLL010000031">
    <property type="protein sequence ID" value="MDD1946639.1"/>
    <property type="molecule type" value="Genomic_DNA"/>
</dbReference>
<evidence type="ECO:0000256" key="3">
    <source>
        <dbReference type="ARBA" id="ARBA00012438"/>
    </source>
</evidence>